<keyword evidence="3" id="KW-1185">Reference proteome</keyword>
<name>D3Q3G6_STANL</name>
<dbReference type="PRINTS" id="PR00778">
    <property type="entry name" value="HTHARSR"/>
</dbReference>
<evidence type="ECO:0000313" key="2">
    <source>
        <dbReference type="EMBL" id="ADD42007.1"/>
    </source>
</evidence>
<dbReference type="GO" id="GO:0010288">
    <property type="term" value="P:response to lead ion"/>
    <property type="evidence" value="ECO:0007669"/>
    <property type="project" value="TreeGrafter"/>
</dbReference>
<evidence type="ECO:0000313" key="3">
    <source>
        <dbReference type="Proteomes" id="UP000000844"/>
    </source>
</evidence>
<dbReference type="EMBL" id="CP001778">
    <property type="protein sequence ID" value="ADD42007.1"/>
    <property type="molecule type" value="Genomic_DNA"/>
</dbReference>
<proteinExistence type="predicted"/>
<dbReference type="HOGENOM" id="CLU_077964_0_1_11"/>
<dbReference type="PANTHER" id="PTHR39168:SF1">
    <property type="entry name" value="TRANSCRIPTIONAL REGULATORY PROTEIN"/>
    <property type="match status" value="1"/>
</dbReference>
<dbReference type="KEGG" id="sna:Snas_2320"/>
<dbReference type="GO" id="GO:0032791">
    <property type="term" value="F:lead ion binding"/>
    <property type="evidence" value="ECO:0007669"/>
    <property type="project" value="TreeGrafter"/>
</dbReference>
<evidence type="ECO:0000259" key="1">
    <source>
        <dbReference type="PROSITE" id="PS50987"/>
    </source>
</evidence>
<dbReference type="Proteomes" id="UP000000844">
    <property type="component" value="Chromosome"/>
</dbReference>
<dbReference type="GO" id="GO:0046686">
    <property type="term" value="P:response to cadmium ion"/>
    <property type="evidence" value="ECO:0007669"/>
    <property type="project" value="TreeGrafter"/>
</dbReference>
<dbReference type="eggNOG" id="COG0640">
    <property type="taxonomic scope" value="Bacteria"/>
</dbReference>
<organism evidence="2 3">
    <name type="scientific">Stackebrandtia nassauensis (strain DSM 44728 / CIP 108903 / NRRL B-16338 / NBRC 102104 / LLR-40K-21)</name>
    <dbReference type="NCBI Taxonomy" id="446470"/>
    <lineage>
        <taxon>Bacteria</taxon>
        <taxon>Bacillati</taxon>
        <taxon>Actinomycetota</taxon>
        <taxon>Actinomycetes</taxon>
        <taxon>Glycomycetales</taxon>
        <taxon>Glycomycetaceae</taxon>
        <taxon>Stackebrandtia</taxon>
    </lineage>
</organism>
<dbReference type="InterPro" id="IPR052543">
    <property type="entry name" value="HTH_Metal-responsive_Reg"/>
</dbReference>
<dbReference type="InterPro" id="IPR036390">
    <property type="entry name" value="WH_DNA-bd_sf"/>
</dbReference>
<dbReference type="InterPro" id="IPR011991">
    <property type="entry name" value="ArsR-like_HTH"/>
</dbReference>
<dbReference type="CDD" id="cd00090">
    <property type="entry name" value="HTH_ARSR"/>
    <property type="match status" value="1"/>
</dbReference>
<dbReference type="SUPFAM" id="SSF46785">
    <property type="entry name" value="Winged helix' DNA-binding domain"/>
    <property type="match status" value="1"/>
</dbReference>
<dbReference type="PROSITE" id="PS50987">
    <property type="entry name" value="HTH_ARSR_2"/>
    <property type="match status" value="1"/>
</dbReference>
<dbReference type="SMART" id="SM00418">
    <property type="entry name" value="HTH_ARSR"/>
    <property type="match status" value="1"/>
</dbReference>
<dbReference type="GO" id="GO:0097063">
    <property type="term" value="F:cadmium ion sensor activity"/>
    <property type="evidence" value="ECO:0007669"/>
    <property type="project" value="TreeGrafter"/>
</dbReference>
<dbReference type="InterPro" id="IPR001845">
    <property type="entry name" value="HTH_ArsR_DNA-bd_dom"/>
</dbReference>
<sequence>MAGIARLIGEPARTAMLDALLTGRALAAGELARVAGVAAATASEHLARMRSAGLVATVAAGRHRYYRLASPEVAQALEALALLAPSRPVTSLRQSRRNAALLTARTCYDHLAGRVGVGIHRWLLASGALTQTAAGLDLTDTGRDRLGELGIDVAAARMRRRVFARSCLDFTERQEHLAGALGAAICARLLSLDWLRHRDPGHRGLRVTDLGRRELAAHFDLDV</sequence>
<protein>
    <submittedName>
        <fullName evidence="2">Transcriptional regulator, ArsR family</fullName>
    </submittedName>
</protein>
<dbReference type="PANTHER" id="PTHR39168">
    <property type="entry name" value="TRANSCRIPTIONAL REGULATOR-RELATED"/>
    <property type="match status" value="1"/>
</dbReference>
<dbReference type="Pfam" id="PF12840">
    <property type="entry name" value="HTH_20"/>
    <property type="match status" value="1"/>
</dbReference>
<reference evidence="2 3" key="1">
    <citation type="journal article" date="2009" name="Stand. Genomic Sci.">
        <title>Complete genome sequence of Stackebrandtia nassauensis type strain (LLR-40K-21).</title>
        <authorList>
            <person name="Munk C."/>
            <person name="Lapidus A."/>
            <person name="Copeland A."/>
            <person name="Jando M."/>
            <person name="Mayilraj S."/>
            <person name="Glavina Del Rio T."/>
            <person name="Nolan M."/>
            <person name="Chen F."/>
            <person name="Lucas S."/>
            <person name="Tice H."/>
            <person name="Cheng J.F."/>
            <person name="Han C."/>
            <person name="Detter J.C."/>
            <person name="Bruce D."/>
            <person name="Goodwin L."/>
            <person name="Chain P."/>
            <person name="Pitluck S."/>
            <person name="Goker M."/>
            <person name="Ovchinikova G."/>
            <person name="Pati A."/>
            <person name="Ivanova N."/>
            <person name="Mavromatis K."/>
            <person name="Chen A."/>
            <person name="Palaniappan K."/>
            <person name="Land M."/>
            <person name="Hauser L."/>
            <person name="Chang Y.J."/>
            <person name="Jeffries C.D."/>
            <person name="Bristow J."/>
            <person name="Eisen J.A."/>
            <person name="Markowitz V."/>
            <person name="Hugenholtz P."/>
            <person name="Kyrpides N.C."/>
            <person name="Klenk H.P."/>
        </authorList>
    </citation>
    <scope>NUCLEOTIDE SEQUENCE [LARGE SCALE GENOMIC DNA]</scope>
    <source>
        <strain evidence="3">DSM 44728 / CIP 108903 / NRRL B-16338 / NBRC 102104 / LLR-40K-21</strain>
    </source>
</reference>
<accession>D3Q3G6</accession>
<gene>
    <name evidence="2" type="ordered locus">Snas_2320</name>
</gene>
<dbReference type="STRING" id="446470.Snas_2320"/>
<dbReference type="NCBIfam" id="NF033788">
    <property type="entry name" value="HTH_metalloreg"/>
    <property type="match status" value="1"/>
</dbReference>
<dbReference type="AlphaFoldDB" id="D3Q3G6"/>
<feature type="domain" description="HTH arsR-type" evidence="1">
    <location>
        <begin position="1"/>
        <end position="88"/>
    </location>
</feature>
<dbReference type="GO" id="GO:0003700">
    <property type="term" value="F:DNA-binding transcription factor activity"/>
    <property type="evidence" value="ECO:0007669"/>
    <property type="project" value="InterPro"/>
</dbReference>
<dbReference type="Gene3D" id="1.10.10.10">
    <property type="entry name" value="Winged helix-like DNA-binding domain superfamily/Winged helix DNA-binding domain"/>
    <property type="match status" value="1"/>
</dbReference>
<dbReference type="GO" id="GO:0003677">
    <property type="term" value="F:DNA binding"/>
    <property type="evidence" value="ECO:0007669"/>
    <property type="project" value="TreeGrafter"/>
</dbReference>
<dbReference type="InterPro" id="IPR036388">
    <property type="entry name" value="WH-like_DNA-bd_sf"/>
</dbReference>